<gene>
    <name evidence="2" type="ORF">HY29_16155</name>
</gene>
<proteinExistence type="predicted"/>
<comment type="caution">
    <text evidence="2">The sequence shown here is derived from an EMBL/GenBank/DDBJ whole genome shotgun (WGS) entry which is preliminary data.</text>
</comment>
<evidence type="ECO:0000313" key="2">
    <source>
        <dbReference type="EMBL" id="KCZ53741.1"/>
    </source>
</evidence>
<dbReference type="PATRIC" id="fig|1280946.3.peg.2397"/>
<protein>
    <submittedName>
        <fullName evidence="2">Uncharacterized protein</fullName>
    </submittedName>
</protein>
<organism evidence="2 3">
    <name type="scientific">Hyphomonas beringensis</name>
    <dbReference type="NCBI Taxonomy" id="1280946"/>
    <lineage>
        <taxon>Bacteria</taxon>
        <taxon>Pseudomonadati</taxon>
        <taxon>Pseudomonadota</taxon>
        <taxon>Alphaproteobacteria</taxon>
        <taxon>Hyphomonadales</taxon>
        <taxon>Hyphomonadaceae</taxon>
        <taxon>Hyphomonas</taxon>
    </lineage>
</organism>
<evidence type="ECO:0000256" key="1">
    <source>
        <dbReference type="SAM" id="MobiDB-lite"/>
    </source>
</evidence>
<evidence type="ECO:0000313" key="3">
    <source>
        <dbReference type="Proteomes" id="UP000027037"/>
    </source>
</evidence>
<accession>A0A062U0A0</accession>
<keyword evidence="3" id="KW-1185">Reference proteome</keyword>
<dbReference type="RefSeq" id="WP_034797211.1">
    <property type="nucleotide sequence ID" value="NZ_AWFF01000046.1"/>
</dbReference>
<sequence>MANGADDMQGVIDREAGKGSVEARLDRLQEAVAELSRFDRLAKDRPAELGTESELRDAREILVNSVQERAREISPIEMARALDQVPESERSEIATAWGNAQEGGQMDRDREADRDSSRTD</sequence>
<reference evidence="2 3" key="1">
    <citation type="journal article" date="2014" name="Antonie Van Leeuwenhoek">
        <title>Hyphomonas beringensis sp. nov. and Hyphomonas chukchiensis sp. nov., isolated from surface seawater of the Bering Sea and Chukchi Sea.</title>
        <authorList>
            <person name="Li C."/>
            <person name="Lai Q."/>
            <person name="Li G."/>
            <person name="Dong C."/>
            <person name="Wang J."/>
            <person name="Liao Y."/>
            <person name="Shao Z."/>
        </authorList>
    </citation>
    <scope>NUCLEOTIDE SEQUENCE [LARGE SCALE GENOMIC DNA]</scope>
    <source>
        <strain evidence="2 3">25B14_1</strain>
    </source>
</reference>
<dbReference type="EMBL" id="AWFF01000046">
    <property type="protein sequence ID" value="KCZ53741.1"/>
    <property type="molecule type" value="Genomic_DNA"/>
</dbReference>
<feature type="compositionally biased region" description="Basic and acidic residues" evidence="1">
    <location>
        <begin position="105"/>
        <end position="120"/>
    </location>
</feature>
<feature type="region of interest" description="Disordered" evidence="1">
    <location>
        <begin position="83"/>
        <end position="120"/>
    </location>
</feature>
<dbReference type="Proteomes" id="UP000027037">
    <property type="component" value="Unassembled WGS sequence"/>
</dbReference>
<dbReference type="AlphaFoldDB" id="A0A062U0A0"/>
<name>A0A062U0A0_9PROT</name>